<dbReference type="PANTHER" id="PTHR14152:SF5">
    <property type="entry name" value="U4_U6.U5 TRI-SNRNP-ASSOCIATED PROTEIN 1"/>
    <property type="match status" value="1"/>
</dbReference>
<dbReference type="InterPro" id="IPR005011">
    <property type="entry name" value="SNU66/SART1"/>
</dbReference>
<dbReference type="OrthoDB" id="5583at2759"/>
<accession>A0A9R0IZK0</accession>
<evidence type="ECO:0000313" key="6">
    <source>
        <dbReference type="RefSeq" id="XP_021857971.1"/>
    </source>
</evidence>
<feature type="compositionally biased region" description="Polar residues" evidence="4">
    <location>
        <begin position="294"/>
        <end position="304"/>
    </location>
</feature>
<keyword evidence="5" id="KW-1185">Reference proteome</keyword>
<comment type="subcellular location">
    <subcellularLocation>
        <location evidence="1">Nucleus</location>
    </subcellularLocation>
</comment>
<dbReference type="PANTHER" id="PTHR14152">
    <property type="entry name" value="SQUAMOUS CELL CARCINOMA ANTIGEN RECOGNISED BY CYTOTOXIC T LYMPHOCYTES"/>
    <property type="match status" value="1"/>
</dbReference>
<feature type="region of interest" description="Disordered" evidence="4">
    <location>
        <begin position="443"/>
        <end position="463"/>
    </location>
</feature>
<keyword evidence="3" id="KW-0539">Nucleus</keyword>
<dbReference type="AlphaFoldDB" id="A0A9R0IZK0"/>
<feature type="compositionally biased region" description="Basic and acidic residues" evidence="4">
    <location>
        <begin position="1"/>
        <end position="18"/>
    </location>
</feature>
<feature type="compositionally biased region" description="Basic residues" evidence="4">
    <location>
        <begin position="524"/>
        <end position="535"/>
    </location>
</feature>
<evidence type="ECO:0000256" key="1">
    <source>
        <dbReference type="ARBA" id="ARBA00004123"/>
    </source>
</evidence>
<dbReference type="RefSeq" id="XP_021857971.1">
    <property type="nucleotide sequence ID" value="XM_022002279.1"/>
</dbReference>
<evidence type="ECO:0000313" key="7">
    <source>
        <dbReference type="RefSeq" id="XP_021857972.1"/>
    </source>
</evidence>
<feature type="compositionally biased region" description="Basic and acidic residues" evidence="4">
    <location>
        <begin position="711"/>
        <end position="721"/>
    </location>
</feature>
<feature type="compositionally biased region" description="Basic and acidic residues" evidence="4">
    <location>
        <begin position="445"/>
        <end position="456"/>
    </location>
</feature>
<dbReference type="GO" id="GO:0000481">
    <property type="term" value="P:maturation of 5S rRNA"/>
    <property type="evidence" value="ECO:0000318"/>
    <property type="project" value="GO_Central"/>
</dbReference>
<feature type="compositionally biased region" description="Basic and acidic residues" evidence="4">
    <location>
        <begin position="729"/>
        <end position="739"/>
    </location>
</feature>
<proteinExistence type="inferred from homology"/>
<protein>
    <submittedName>
        <fullName evidence="6 7">SART-1 family protein DOT2</fullName>
    </submittedName>
</protein>
<gene>
    <name evidence="6 7" type="primary">LOC110797181</name>
</gene>
<feature type="region of interest" description="Disordered" evidence="4">
    <location>
        <begin position="515"/>
        <end position="537"/>
    </location>
</feature>
<feature type="compositionally biased region" description="Basic residues" evidence="4">
    <location>
        <begin position="843"/>
        <end position="852"/>
    </location>
</feature>
<sequence length="957" mass="110553">MDADRFGSRRERSEERYRAGSPVRESTEGDFDDSEEYDRDKSRELTKHSSKDKKKSRREDKDHRSRDRDRSKLKDELKEKETEKDFEKERTSIKEKRKEEKEEHEKDRVKDKGREKDSDRDKHRGKDHDRDEKDRGRKKDRERERDNEQESTRGREKDRGKEKSKEKEEREKEKSKDRDRGKDRERGKEKERTRDRERDKDHEKNKGRDLDKEQVKDSIREREREVDNEKERSRDKEKVGKRSREDQDHSKDGGRDTKAKRDGDDNRERETSELENMPLDKDGTGPVKQRDYVTDTSVNPSQSRMEVAERILRMKEERLKKTSDGASEILSWVHKSRKLEEKSISEKEKALRRSKILEEQDNLDEDDTEDKENSDALAGVKVLHGIDKVLEGGSVVLTLKDQDILANGDLNEDVDMLENVEIGEQKRRSEAYKAAKKSSGIYVDKFNDEPGEEKKMLPQYDDPAEEEGVVLDAAGRFAGEAEKKLEELRRRLQGPPMNNQAEDLSASVRISSDYYTPEEMLQFRKPKKKKSLRKKDKLDLDALEAEARITGLGASDLGSRSDSKRQAAKEEEERYEAERRKSAYQAAFSKADEASRALRMEQDVNPANEENDTLVFADDAEDLHKSMERTRKLALKKQNEKIIFGPEAVARLASLTTNNQATDAQNSNPGDAADNKVVFTEMEEFVWGLQLDEEAQRPYDEDVFMEEDEAPKDFEEKKDETGGWSEVVDSGKDEQLKSENEEDVVPDETLHEVPVGKGLSGVLKLLKDRGTLKETIEWGGRNMDKKKSKLVGIHDEEGGPKQIRMDKKKGKLVDEVPKEINLERLDEFGRVLTPKQAFRLLSHKFHGKGPGKMKQEKRMKQYHDELKQKQMSSTDVIPQSVDRMREAQAQLKTPYLVLSGNVKSGQNSDSRSGFATVEKEVPGSLTPMLGDKKVEYFLGIKRKAEPGSHGTPKKPKN</sequence>
<feature type="region of interest" description="Disordered" evidence="4">
    <location>
        <begin position="549"/>
        <end position="616"/>
    </location>
</feature>
<feature type="compositionally biased region" description="Acidic residues" evidence="4">
    <location>
        <begin position="359"/>
        <end position="372"/>
    </location>
</feature>
<feature type="compositionally biased region" description="Basic and acidic residues" evidence="4">
    <location>
        <begin position="590"/>
        <end position="602"/>
    </location>
</feature>
<feature type="compositionally biased region" description="Basic and acidic residues" evidence="4">
    <location>
        <begin position="853"/>
        <end position="868"/>
    </location>
</feature>
<feature type="region of interest" description="Disordered" evidence="4">
    <location>
        <begin position="843"/>
        <end position="877"/>
    </location>
</feature>
<feature type="region of interest" description="Disordered" evidence="4">
    <location>
        <begin position="337"/>
        <end position="373"/>
    </location>
</feature>
<dbReference type="GO" id="GO:0045292">
    <property type="term" value="P:mRNA cis splicing, via spliceosome"/>
    <property type="evidence" value="ECO:0000318"/>
    <property type="project" value="GO_Central"/>
</dbReference>
<feature type="compositionally biased region" description="Acidic residues" evidence="4">
    <location>
        <begin position="28"/>
        <end position="37"/>
    </location>
</feature>
<comment type="similarity">
    <text evidence="2">Belongs to the SNU66/SART1 family.</text>
</comment>
<feature type="compositionally biased region" description="Basic and acidic residues" evidence="4">
    <location>
        <begin position="559"/>
        <end position="581"/>
    </location>
</feature>
<feature type="compositionally biased region" description="Basic and acidic residues" evidence="4">
    <location>
        <begin position="338"/>
        <end position="358"/>
    </location>
</feature>
<feature type="region of interest" description="Disordered" evidence="4">
    <location>
        <begin position="706"/>
        <end position="746"/>
    </location>
</feature>
<evidence type="ECO:0000313" key="5">
    <source>
        <dbReference type="Proteomes" id="UP000813463"/>
    </source>
</evidence>
<feature type="compositionally biased region" description="Basic and acidic residues" evidence="4">
    <location>
        <begin position="57"/>
        <end position="293"/>
    </location>
</feature>
<dbReference type="Pfam" id="PF03343">
    <property type="entry name" value="SART-1"/>
    <property type="match status" value="2"/>
</dbReference>
<dbReference type="KEGG" id="soe:110797181"/>
<evidence type="ECO:0000256" key="4">
    <source>
        <dbReference type="SAM" id="MobiDB-lite"/>
    </source>
</evidence>
<dbReference type="RefSeq" id="XP_021857972.1">
    <property type="nucleotide sequence ID" value="XM_022002280.1"/>
</dbReference>
<evidence type="ECO:0000256" key="3">
    <source>
        <dbReference type="ARBA" id="ARBA00023242"/>
    </source>
</evidence>
<dbReference type="GO" id="GO:0046540">
    <property type="term" value="C:U4/U6 x U5 tri-snRNP complex"/>
    <property type="evidence" value="ECO:0000318"/>
    <property type="project" value="GO_Central"/>
</dbReference>
<evidence type="ECO:0000256" key="2">
    <source>
        <dbReference type="ARBA" id="ARBA00006076"/>
    </source>
</evidence>
<dbReference type="GeneID" id="110797181"/>
<reference evidence="6 7" key="2">
    <citation type="submission" date="2025-04" db="UniProtKB">
        <authorList>
            <consortium name="RefSeq"/>
        </authorList>
    </citation>
    <scope>IDENTIFICATION</scope>
</reference>
<dbReference type="Proteomes" id="UP000813463">
    <property type="component" value="Chromosome 5"/>
</dbReference>
<organism evidence="5 7">
    <name type="scientific">Spinacia oleracea</name>
    <name type="common">Spinach</name>
    <dbReference type="NCBI Taxonomy" id="3562"/>
    <lineage>
        <taxon>Eukaryota</taxon>
        <taxon>Viridiplantae</taxon>
        <taxon>Streptophyta</taxon>
        <taxon>Embryophyta</taxon>
        <taxon>Tracheophyta</taxon>
        <taxon>Spermatophyta</taxon>
        <taxon>Magnoliopsida</taxon>
        <taxon>eudicotyledons</taxon>
        <taxon>Gunneridae</taxon>
        <taxon>Pentapetalae</taxon>
        <taxon>Caryophyllales</taxon>
        <taxon>Chenopodiaceae</taxon>
        <taxon>Chenopodioideae</taxon>
        <taxon>Anserineae</taxon>
        <taxon>Spinacia</taxon>
    </lineage>
</organism>
<feature type="compositionally biased region" description="Basic and acidic residues" evidence="4">
    <location>
        <begin position="38"/>
        <end position="49"/>
    </location>
</feature>
<reference evidence="5" key="1">
    <citation type="journal article" date="2021" name="Nat. Commun.">
        <title>Genomic analyses provide insights into spinach domestication and the genetic basis of agronomic traits.</title>
        <authorList>
            <person name="Cai X."/>
            <person name="Sun X."/>
            <person name="Xu C."/>
            <person name="Sun H."/>
            <person name="Wang X."/>
            <person name="Ge C."/>
            <person name="Zhang Z."/>
            <person name="Wang Q."/>
            <person name="Fei Z."/>
            <person name="Jiao C."/>
            <person name="Wang Q."/>
        </authorList>
    </citation>
    <scope>NUCLEOTIDE SEQUENCE [LARGE SCALE GENOMIC DNA]</scope>
    <source>
        <strain evidence="5">cv. Varoflay</strain>
    </source>
</reference>
<name>A0A9R0IZK0_SPIOL</name>
<feature type="region of interest" description="Disordered" evidence="4">
    <location>
        <begin position="1"/>
        <end position="306"/>
    </location>
</feature>